<proteinExistence type="predicted"/>
<dbReference type="RefSeq" id="XP_049261254.1">
    <property type="nucleotide sequence ID" value="XM_049409619.1"/>
</dbReference>
<dbReference type="InterPro" id="IPR031675">
    <property type="entry name" value="STPPase_N"/>
</dbReference>
<feature type="compositionally biased region" description="Polar residues" evidence="4">
    <location>
        <begin position="187"/>
        <end position="197"/>
    </location>
</feature>
<evidence type="ECO:0000259" key="5">
    <source>
        <dbReference type="Pfam" id="PF16891"/>
    </source>
</evidence>
<feature type="compositionally biased region" description="Low complexity" evidence="4">
    <location>
        <begin position="171"/>
        <end position="186"/>
    </location>
</feature>
<feature type="region of interest" description="Disordered" evidence="4">
    <location>
        <begin position="171"/>
        <end position="235"/>
    </location>
</feature>
<keyword evidence="1" id="KW-0479">Metal-binding</keyword>
<gene>
    <name evidence="6" type="ORF">J8A68_005541</name>
</gene>
<dbReference type="EMBL" id="JAGSYN010000271">
    <property type="protein sequence ID" value="KAG7661021.1"/>
    <property type="molecule type" value="Genomic_DNA"/>
</dbReference>
<dbReference type="AlphaFoldDB" id="A0A8J5UJB7"/>
<protein>
    <submittedName>
        <fullName evidence="6">Pzh1</fullName>
    </submittedName>
</protein>
<organism evidence="6 7">
    <name type="scientific">[Candida] subhashii</name>
    <dbReference type="NCBI Taxonomy" id="561895"/>
    <lineage>
        <taxon>Eukaryota</taxon>
        <taxon>Fungi</taxon>
        <taxon>Dikarya</taxon>
        <taxon>Ascomycota</taxon>
        <taxon>Saccharomycotina</taxon>
        <taxon>Pichiomycetes</taxon>
        <taxon>Debaryomycetaceae</taxon>
        <taxon>Spathaspora</taxon>
    </lineage>
</organism>
<dbReference type="PANTHER" id="PTHR11668">
    <property type="entry name" value="SERINE/THREONINE PROTEIN PHOSPHATASE"/>
    <property type="match status" value="1"/>
</dbReference>
<feature type="compositionally biased region" description="Polar residues" evidence="4">
    <location>
        <begin position="107"/>
        <end position="127"/>
    </location>
</feature>
<dbReference type="Proteomes" id="UP000694255">
    <property type="component" value="Unassembled WGS sequence"/>
</dbReference>
<evidence type="ECO:0000256" key="1">
    <source>
        <dbReference type="ARBA" id="ARBA00022723"/>
    </source>
</evidence>
<dbReference type="GO" id="GO:0046872">
    <property type="term" value="F:metal ion binding"/>
    <property type="evidence" value="ECO:0007669"/>
    <property type="project" value="UniProtKB-KW"/>
</dbReference>
<evidence type="ECO:0000313" key="7">
    <source>
        <dbReference type="Proteomes" id="UP000694255"/>
    </source>
</evidence>
<dbReference type="OrthoDB" id="1930084at2759"/>
<dbReference type="InterPro" id="IPR050341">
    <property type="entry name" value="PP1_catalytic_subunit"/>
</dbReference>
<keyword evidence="2" id="KW-0378">Hydrolase</keyword>
<feature type="compositionally biased region" description="Low complexity" evidence="4">
    <location>
        <begin position="71"/>
        <end position="106"/>
    </location>
</feature>
<evidence type="ECO:0000256" key="3">
    <source>
        <dbReference type="ARBA" id="ARBA00023211"/>
    </source>
</evidence>
<feature type="domain" description="Serine-threonine protein phosphatase N-terminal" evidence="5">
    <location>
        <begin position="269"/>
        <end position="317"/>
    </location>
</feature>
<dbReference type="GO" id="GO:0005634">
    <property type="term" value="C:nucleus"/>
    <property type="evidence" value="ECO:0007669"/>
    <property type="project" value="TreeGrafter"/>
</dbReference>
<sequence>MGSSTSKQSSSSNLKIPPPLQRTDTSNSTKSTRSIRSKLSLSSINDNNNNNNHDNNNSNTGTPRILSRKNSTSSYHTTTSTTDDINGPPIINNNNNNNDLPNGTNGQTTISHNNSYSNFQTSFNNKLPPSMIQIPPKEPILLRRNTNDTINTSISVESPLLSSSVNNINNNGNNNNISRTSTNHSIPSLSGTSPLAISSSPMVSSTTNTPNTTTVSTPTQEYDQKSIHSRTSSMGDLAELSKTSSISRNIINKSTTNTSISNNAYTIDIEDLIQRLLDAGYSGKRTKNVCLKNTEIQLICATAREIFLSQPSLLELSPPVKVVGDVHGQYGDLIRIFTK</sequence>
<dbReference type="GeneID" id="73472341"/>
<comment type="caution">
    <text evidence="6">The sequence shown here is derived from an EMBL/GenBank/DDBJ whole genome shotgun (WGS) entry which is preliminary data.</text>
</comment>
<feature type="compositionally biased region" description="Low complexity" evidence="4">
    <location>
        <begin position="26"/>
        <end position="59"/>
    </location>
</feature>
<dbReference type="GO" id="GO:0004722">
    <property type="term" value="F:protein serine/threonine phosphatase activity"/>
    <property type="evidence" value="ECO:0007669"/>
    <property type="project" value="TreeGrafter"/>
</dbReference>
<feature type="compositionally biased region" description="Low complexity" evidence="4">
    <location>
        <begin position="198"/>
        <end position="219"/>
    </location>
</feature>
<evidence type="ECO:0000256" key="4">
    <source>
        <dbReference type="SAM" id="MobiDB-lite"/>
    </source>
</evidence>
<dbReference type="Pfam" id="PF16891">
    <property type="entry name" value="STPPase_N"/>
    <property type="match status" value="1"/>
</dbReference>
<reference evidence="6 7" key="1">
    <citation type="journal article" date="2021" name="DNA Res.">
        <title>Genome analysis of Candida subhashii reveals its hybrid nature and dual mitochondrial genome conformations.</title>
        <authorList>
            <person name="Mixao V."/>
            <person name="Hegedusova E."/>
            <person name="Saus E."/>
            <person name="Pryszcz L.P."/>
            <person name="Cillingova A."/>
            <person name="Nosek J."/>
            <person name="Gabaldon T."/>
        </authorList>
    </citation>
    <scope>NUCLEOTIDE SEQUENCE [LARGE SCALE GENOMIC DNA]</scope>
    <source>
        <strain evidence="6 7">CBS 10753</strain>
    </source>
</reference>
<dbReference type="GO" id="GO:0005737">
    <property type="term" value="C:cytoplasm"/>
    <property type="evidence" value="ECO:0007669"/>
    <property type="project" value="TreeGrafter"/>
</dbReference>
<feature type="non-terminal residue" evidence="6">
    <location>
        <position position="339"/>
    </location>
</feature>
<evidence type="ECO:0000313" key="6">
    <source>
        <dbReference type="EMBL" id="KAG7661021.1"/>
    </source>
</evidence>
<keyword evidence="3" id="KW-0464">Manganese</keyword>
<feature type="region of interest" description="Disordered" evidence="4">
    <location>
        <begin position="1"/>
        <end position="129"/>
    </location>
</feature>
<keyword evidence="7" id="KW-1185">Reference proteome</keyword>
<feature type="compositionally biased region" description="Low complexity" evidence="4">
    <location>
        <begin position="1"/>
        <end position="12"/>
    </location>
</feature>
<dbReference type="PANTHER" id="PTHR11668:SF484">
    <property type="entry name" value="SERINE_THREONINE-PROTEIN PHOSPHATASE PP-Z1-RELATED"/>
    <property type="match status" value="1"/>
</dbReference>
<accession>A0A8J5UJB7</accession>
<name>A0A8J5UJB7_9ASCO</name>
<evidence type="ECO:0000256" key="2">
    <source>
        <dbReference type="ARBA" id="ARBA00022801"/>
    </source>
</evidence>